<dbReference type="EMBL" id="LXQA010152476">
    <property type="protein sequence ID" value="MCI26300.1"/>
    <property type="molecule type" value="Genomic_DNA"/>
</dbReference>
<dbReference type="Proteomes" id="UP000265520">
    <property type="component" value="Unassembled WGS sequence"/>
</dbReference>
<protein>
    <submittedName>
        <fullName evidence="2">Zinc finger BED domain-containing protein ricesleeper 1-like</fullName>
    </submittedName>
</protein>
<evidence type="ECO:0000259" key="1">
    <source>
        <dbReference type="Pfam" id="PF05699"/>
    </source>
</evidence>
<accession>A0A392QRN9</accession>
<name>A0A392QRN9_9FABA</name>
<feature type="non-terminal residue" evidence="2">
    <location>
        <position position="153"/>
    </location>
</feature>
<dbReference type="Pfam" id="PF05699">
    <property type="entry name" value="Dimer_Tnp_hAT"/>
    <property type="match status" value="1"/>
</dbReference>
<evidence type="ECO:0000313" key="3">
    <source>
        <dbReference type="Proteomes" id="UP000265520"/>
    </source>
</evidence>
<keyword evidence="3" id="KW-1185">Reference proteome</keyword>
<reference evidence="2 3" key="1">
    <citation type="journal article" date="2018" name="Front. Plant Sci.">
        <title>Red Clover (Trifolium pratense) and Zigzag Clover (T. medium) - A Picture of Genomic Similarities and Differences.</title>
        <authorList>
            <person name="Dluhosova J."/>
            <person name="Istvanek J."/>
            <person name="Nedelnik J."/>
            <person name="Repkova J."/>
        </authorList>
    </citation>
    <scope>NUCLEOTIDE SEQUENCE [LARGE SCALE GENOMIC DNA]</scope>
    <source>
        <strain evidence="3">cv. 10/8</strain>
        <tissue evidence="2">Leaf</tissue>
    </source>
</reference>
<dbReference type="PANTHER" id="PTHR23272">
    <property type="entry name" value="BED FINGER-RELATED"/>
    <property type="match status" value="1"/>
</dbReference>
<evidence type="ECO:0000313" key="2">
    <source>
        <dbReference type="EMBL" id="MCI26300.1"/>
    </source>
</evidence>
<dbReference type="InterPro" id="IPR008906">
    <property type="entry name" value="HATC_C_dom"/>
</dbReference>
<dbReference type="PANTHER" id="PTHR23272:SF161">
    <property type="entry name" value="ZINC FINGER BED DOMAIN-CONTAINING PROTEIN RICESLEEPER 1-LIKE"/>
    <property type="match status" value="1"/>
</dbReference>
<dbReference type="GO" id="GO:0046983">
    <property type="term" value="F:protein dimerization activity"/>
    <property type="evidence" value="ECO:0007669"/>
    <property type="project" value="InterPro"/>
</dbReference>
<dbReference type="InterPro" id="IPR012337">
    <property type="entry name" value="RNaseH-like_sf"/>
</dbReference>
<dbReference type="AlphaFoldDB" id="A0A392QRN9"/>
<feature type="domain" description="HAT C-terminal dimerisation" evidence="1">
    <location>
        <begin position="49"/>
        <end position="131"/>
    </location>
</feature>
<proteinExistence type="predicted"/>
<organism evidence="2 3">
    <name type="scientific">Trifolium medium</name>
    <dbReference type="NCBI Taxonomy" id="97028"/>
    <lineage>
        <taxon>Eukaryota</taxon>
        <taxon>Viridiplantae</taxon>
        <taxon>Streptophyta</taxon>
        <taxon>Embryophyta</taxon>
        <taxon>Tracheophyta</taxon>
        <taxon>Spermatophyta</taxon>
        <taxon>Magnoliopsida</taxon>
        <taxon>eudicotyledons</taxon>
        <taxon>Gunneridae</taxon>
        <taxon>Pentapetalae</taxon>
        <taxon>rosids</taxon>
        <taxon>fabids</taxon>
        <taxon>Fabales</taxon>
        <taxon>Fabaceae</taxon>
        <taxon>Papilionoideae</taxon>
        <taxon>50 kb inversion clade</taxon>
        <taxon>NPAAA clade</taxon>
        <taxon>Hologalegina</taxon>
        <taxon>IRL clade</taxon>
        <taxon>Trifolieae</taxon>
        <taxon>Trifolium</taxon>
    </lineage>
</organism>
<sequence length="153" mass="17583">MLNMFNCYALAHDHQNRNRPSAEKPTVVSPESAFKNFLKEINSIDKKNELEKYLDEPNFDDDGNFDLLLWWKENSLKYPVLSKMARDVFATPVLTVASESAFSTGGRIFDSFRSCLNPKMAEALFCAQDWLRPSLNQLKDQIIQEDLEASENI</sequence>
<comment type="caution">
    <text evidence="2">The sequence shown here is derived from an EMBL/GenBank/DDBJ whole genome shotgun (WGS) entry which is preliminary data.</text>
</comment>
<dbReference type="SUPFAM" id="SSF53098">
    <property type="entry name" value="Ribonuclease H-like"/>
    <property type="match status" value="1"/>
</dbReference>